<dbReference type="Proteomes" id="UP001386955">
    <property type="component" value="Unassembled WGS sequence"/>
</dbReference>
<keyword evidence="2" id="KW-1185">Reference proteome</keyword>
<dbReference type="AlphaFoldDB" id="A0AAN9RYG8"/>
<organism evidence="1 2">
    <name type="scientific">Psophocarpus tetragonolobus</name>
    <name type="common">Winged bean</name>
    <name type="synonym">Dolichos tetragonolobus</name>
    <dbReference type="NCBI Taxonomy" id="3891"/>
    <lineage>
        <taxon>Eukaryota</taxon>
        <taxon>Viridiplantae</taxon>
        <taxon>Streptophyta</taxon>
        <taxon>Embryophyta</taxon>
        <taxon>Tracheophyta</taxon>
        <taxon>Spermatophyta</taxon>
        <taxon>Magnoliopsida</taxon>
        <taxon>eudicotyledons</taxon>
        <taxon>Gunneridae</taxon>
        <taxon>Pentapetalae</taxon>
        <taxon>rosids</taxon>
        <taxon>fabids</taxon>
        <taxon>Fabales</taxon>
        <taxon>Fabaceae</taxon>
        <taxon>Papilionoideae</taxon>
        <taxon>50 kb inversion clade</taxon>
        <taxon>NPAAA clade</taxon>
        <taxon>indigoferoid/millettioid clade</taxon>
        <taxon>Phaseoleae</taxon>
        <taxon>Psophocarpus</taxon>
    </lineage>
</organism>
<name>A0AAN9RYG8_PSOTE</name>
<comment type="caution">
    <text evidence="1">The sequence shown here is derived from an EMBL/GenBank/DDBJ whole genome shotgun (WGS) entry which is preliminary data.</text>
</comment>
<accession>A0AAN9RYG8</accession>
<reference evidence="1 2" key="1">
    <citation type="submission" date="2024-01" db="EMBL/GenBank/DDBJ databases">
        <title>The genomes of 5 underutilized Papilionoideae crops provide insights into root nodulation and disease resistanc.</title>
        <authorList>
            <person name="Jiang F."/>
        </authorList>
    </citation>
    <scope>NUCLEOTIDE SEQUENCE [LARGE SCALE GENOMIC DNA]</scope>
    <source>
        <strain evidence="1">DUOXIRENSHENG_FW03</strain>
        <tissue evidence="1">Leaves</tissue>
    </source>
</reference>
<proteinExistence type="predicted"/>
<dbReference type="EMBL" id="JAYMYS010000008">
    <property type="protein sequence ID" value="KAK7385652.1"/>
    <property type="molecule type" value="Genomic_DNA"/>
</dbReference>
<evidence type="ECO:0000313" key="2">
    <source>
        <dbReference type="Proteomes" id="UP001386955"/>
    </source>
</evidence>
<protein>
    <submittedName>
        <fullName evidence="1">Uncharacterized protein</fullName>
    </submittedName>
</protein>
<gene>
    <name evidence="1" type="ORF">VNO78_31415</name>
</gene>
<sequence length="148" mass="16929">MKERHVSFPTSLDTVLGHTIRLSFADWLIVFWLDSPFTMKKWDMKLGKPDPIQMGTAYVETSRKTLQTLTGVVNSVQYETDNGVERVASNAVTQRISITTRQIALVDQVLRWLKLVSKTSIGLKAKFCRICQCFQFNCCFSEGLIFEK</sequence>
<evidence type="ECO:0000313" key="1">
    <source>
        <dbReference type="EMBL" id="KAK7385652.1"/>
    </source>
</evidence>